<feature type="region of interest" description="Disordered" evidence="1">
    <location>
        <begin position="1083"/>
        <end position="1147"/>
    </location>
</feature>
<feature type="compositionally biased region" description="Basic and acidic residues" evidence="1">
    <location>
        <begin position="412"/>
        <end position="423"/>
    </location>
</feature>
<feature type="region of interest" description="Disordered" evidence="1">
    <location>
        <begin position="659"/>
        <end position="690"/>
    </location>
</feature>
<name>A0AAW0NSQ1_9GOBI</name>
<feature type="compositionally biased region" description="Polar residues" evidence="1">
    <location>
        <begin position="1338"/>
        <end position="1352"/>
    </location>
</feature>
<feature type="compositionally biased region" description="Basic and acidic residues" evidence="1">
    <location>
        <begin position="1189"/>
        <end position="1211"/>
    </location>
</feature>
<feature type="compositionally biased region" description="Basic and acidic residues" evidence="1">
    <location>
        <begin position="1036"/>
        <end position="1045"/>
    </location>
</feature>
<reference evidence="3" key="1">
    <citation type="submission" date="2024-04" db="EMBL/GenBank/DDBJ databases">
        <title>Salinicola lusitanus LLJ914,a marine bacterium isolated from the Okinawa Trough.</title>
        <authorList>
            <person name="Li J."/>
        </authorList>
    </citation>
    <scope>NUCLEOTIDE SEQUENCE [LARGE SCALE GENOMIC DNA]</scope>
</reference>
<feature type="compositionally biased region" description="Polar residues" evidence="1">
    <location>
        <begin position="948"/>
        <end position="962"/>
    </location>
</feature>
<feature type="compositionally biased region" description="Polar residues" evidence="1">
    <location>
        <begin position="514"/>
        <end position="540"/>
    </location>
</feature>
<sequence length="1497" mass="163944">MDPLQRVLSDEETRRLQDQRQQRLTDSRLHQMDSNSPHFAFQDSNMSPALSLLPSDSGMEHNTDYSLFQQSDMEFAPLRAIPDMSVASEKFHVPPHEFTSQTLDQASLSQHPLASEMTVLSEEAQSSCGSLSQHSLSPERVKTKEESEHLAPITEEDKDIVSKVTFSSNLEKVEDTYFLNKDVPAQQLMQILQKHVGVPSSSSSSSRSSKKSQTKELKSADKSEPSFIREGPQVKLHINKTGTRSSDVFNVSVGPRYTKPDDSSEALRQELLDIQRRNSRESGQEGNKPKTPKEYATPFPSRIPKLKHLANENVSSALSTGSFSTGIPQRLKELREQELWSPGNQTGIDGSYLGFLPQSQSTPGVFKAPLKSGAKAKFQQLSDIESNKESSIQASVDTSSPSNLAPNIEPKSQSEEEPARDKVQSLPSLNYMQKVDAWRTNQGSGKTSLFDSLALQGFTGVSPKKKAYDAVSDSLNRILSQQVVKMNPNAAQNLSADVSAASSPRREEAVGSAPSDNIATTQSASPFNRSQSHSSLSTVVMSEDQHQNIERGLSPIVVSLGQFSDVTLSNSQDSSNSGQKVATSVGTSSVSLEVDNYDPYWNAKLSTPPPQHKPREFNIEERIPVYLQNLGISQSPSTILTPFAPRGPIREPEFSPTELATIKGSTPTKSIQPSEGGTPHKAEFSRSSLQSMDSSVSVPLSLDIIKQDIVTPASYSSSEASGPVQSGPKLHRHLHEDQSDQQKNQEADKNMLQQGSEHNAETSFVSSGAFSDIRKLLSQADDIVSPRISAGSDRFLSLRKEATFTPAFTTEESKSQSSHLWTRSSSDSVLTTRERLTGGENVQSARQSGVVSRSAGLSLVLNKSVQRAEPEGCSAAPPDGVLPQPQVQPPPTSAAIATTEAEESKESSREISQSSPAQSSTSSPVPVESVSDRSSESSLAIRVAKLLQTESPATMVSSTNSVDQEEGRAREWIKQMISGQKCEPLELDQEDRRRIEEIKREMLLKNPKLGYASTDTESSAASSLRDPKQPALLYQKEPDKSKIEDTQPALSNSVSPTVQEHHLPKREDVIETKIREIAAREGVSLPNTKALTSITISTSRRSTSPSPSTSPAPSKSPASEPLHVNQLTTENETNQIHATLDKHEQSQHKEIVEISVETQVLNEKTTQTVRQDTVGGHSELSPASSMNLEQEKTKKDQSQLFKKAEATESSKVEQVTAKSGHVSQVRLLLSPKPMDHSSYVFSRDVSFRQKHFVPLRHSPSTPSSPDEGVGLSSPPEWQEVPKRGERYETNRRFTQQQRVTSAVHVSPKPLTVDTTMVPHLLPYKPSGSEELFYVPQTEADSSNDTTMESTHTGSDDALPPRFSSDVLGHQDPGLDRGVTIRHTEGIYSKRLTKPGVTMSEQERREAVNNPSPLHGAKSPKLTSPSHPSAFTYHRAPHSLTQRPGDQSCLLPHPRISSCSKNTNPFTSSDRTRLFRGQSSTIHLQLQHEQPGPTVAKV</sequence>
<comment type="caution">
    <text evidence="2">The sequence shown here is derived from an EMBL/GenBank/DDBJ whole genome shotgun (WGS) entry which is preliminary data.</text>
</comment>
<feature type="region of interest" description="Disordered" evidence="1">
    <location>
        <begin position="194"/>
        <end position="300"/>
    </location>
</feature>
<evidence type="ECO:0000313" key="3">
    <source>
        <dbReference type="Proteomes" id="UP001460270"/>
    </source>
</evidence>
<feature type="compositionally biased region" description="Polar residues" evidence="1">
    <location>
        <begin position="663"/>
        <end position="675"/>
    </location>
</feature>
<feature type="compositionally biased region" description="Basic and acidic residues" evidence="1">
    <location>
        <begin position="258"/>
        <end position="293"/>
    </location>
</feature>
<feature type="region of interest" description="Disordered" evidence="1">
    <location>
        <begin position="1163"/>
        <end position="1220"/>
    </location>
</feature>
<feature type="compositionally biased region" description="Low complexity" evidence="1">
    <location>
        <begin position="910"/>
        <end position="929"/>
    </location>
</feature>
<accession>A0AAW0NSQ1</accession>
<protein>
    <recommendedName>
        <fullName evidence="4">Alstrom syndrome protein 1</fullName>
    </recommendedName>
</protein>
<feature type="compositionally biased region" description="Polar residues" evidence="1">
    <location>
        <begin position="840"/>
        <end position="849"/>
    </location>
</feature>
<feature type="compositionally biased region" description="Polar residues" evidence="1">
    <location>
        <begin position="751"/>
        <end position="763"/>
    </location>
</feature>
<dbReference type="GO" id="GO:0005829">
    <property type="term" value="C:cytosol"/>
    <property type="evidence" value="ECO:0007669"/>
    <property type="project" value="TreeGrafter"/>
</dbReference>
<feature type="compositionally biased region" description="Polar residues" evidence="1">
    <location>
        <begin position="1048"/>
        <end position="1058"/>
    </location>
</feature>
<dbReference type="PANTHER" id="PTHR21553:SF36">
    <property type="entry name" value="ALMS1 CENTROSOME AND BASAL BODY-ASSOCIATED PROTEIN-RELATED"/>
    <property type="match status" value="1"/>
</dbReference>
<proteinExistence type="predicted"/>
<feature type="region of interest" description="Disordered" evidence="1">
    <location>
        <begin position="385"/>
        <end position="427"/>
    </location>
</feature>
<feature type="region of interest" description="Disordered" evidence="1">
    <location>
        <begin position="869"/>
        <end position="967"/>
    </location>
</feature>
<feature type="region of interest" description="Disordered" evidence="1">
    <location>
        <begin position="128"/>
        <end position="154"/>
    </location>
</feature>
<evidence type="ECO:0000256" key="1">
    <source>
        <dbReference type="SAM" id="MobiDB-lite"/>
    </source>
</evidence>
<feature type="compositionally biased region" description="Low complexity" evidence="1">
    <location>
        <begin position="1012"/>
        <end position="1023"/>
    </location>
</feature>
<feature type="compositionally biased region" description="Polar residues" evidence="1">
    <location>
        <begin position="240"/>
        <end position="249"/>
    </location>
</feature>
<dbReference type="EMBL" id="JBBPFD010000012">
    <property type="protein sequence ID" value="KAK7904119.1"/>
    <property type="molecule type" value="Genomic_DNA"/>
</dbReference>
<evidence type="ECO:0000313" key="2">
    <source>
        <dbReference type="EMBL" id="KAK7904119.1"/>
    </source>
</evidence>
<dbReference type="GO" id="GO:0008017">
    <property type="term" value="F:microtubule binding"/>
    <property type="evidence" value="ECO:0007669"/>
    <property type="project" value="TreeGrafter"/>
</dbReference>
<organism evidence="2 3">
    <name type="scientific">Mugilogobius chulae</name>
    <name type="common">yellowstripe goby</name>
    <dbReference type="NCBI Taxonomy" id="88201"/>
    <lineage>
        <taxon>Eukaryota</taxon>
        <taxon>Metazoa</taxon>
        <taxon>Chordata</taxon>
        <taxon>Craniata</taxon>
        <taxon>Vertebrata</taxon>
        <taxon>Euteleostomi</taxon>
        <taxon>Actinopterygii</taxon>
        <taxon>Neopterygii</taxon>
        <taxon>Teleostei</taxon>
        <taxon>Neoteleostei</taxon>
        <taxon>Acanthomorphata</taxon>
        <taxon>Gobiaria</taxon>
        <taxon>Gobiiformes</taxon>
        <taxon>Gobioidei</taxon>
        <taxon>Gobiidae</taxon>
        <taxon>Gobionellinae</taxon>
        <taxon>Mugilogobius</taxon>
    </lineage>
</organism>
<keyword evidence="3" id="KW-1185">Reference proteome</keyword>
<feature type="compositionally biased region" description="Basic and acidic residues" evidence="1">
    <location>
        <begin position="8"/>
        <end position="31"/>
    </location>
</feature>
<feature type="region of interest" description="Disordered" evidence="1">
    <location>
        <begin position="1254"/>
        <end position="1284"/>
    </location>
</feature>
<feature type="compositionally biased region" description="Polar residues" evidence="1">
    <location>
        <begin position="1125"/>
        <end position="1137"/>
    </location>
</feature>
<feature type="region of interest" description="Disordered" evidence="1">
    <location>
        <begin position="1338"/>
        <end position="1362"/>
    </location>
</feature>
<dbReference type="GO" id="GO:0046599">
    <property type="term" value="P:regulation of centriole replication"/>
    <property type="evidence" value="ECO:0007669"/>
    <property type="project" value="TreeGrafter"/>
</dbReference>
<feature type="region of interest" description="Disordered" evidence="1">
    <location>
        <begin position="1"/>
        <end position="57"/>
    </location>
</feature>
<feature type="compositionally biased region" description="Low complexity" evidence="1">
    <location>
        <begin position="1092"/>
        <end position="1119"/>
    </location>
</feature>
<feature type="compositionally biased region" description="Polar residues" evidence="1">
    <location>
        <begin position="714"/>
        <end position="724"/>
    </location>
</feature>
<dbReference type="Proteomes" id="UP001460270">
    <property type="component" value="Unassembled WGS sequence"/>
</dbReference>
<dbReference type="GO" id="GO:0005814">
    <property type="term" value="C:centriole"/>
    <property type="evidence" value="ECO:0007669"/>
    <property type="project" value="TreeGrafter"/>
</dbReference>
<feature type="compositionally biased region" description="Polar residues" evidence="1">
    <location>
        <begin position="1456"/>
        <end position="1468"/>
    </location>
</feature>
<feature type="region of interest" description="Disordered" evidence="1">
    <location>
        <begin position="1007"/>
        <end position="1067"/>
    </location>
</feature>
<dbReference type="PANTHER" id="PTHR21553">
    <property type="entry name" value="ALMS1-RELATED"/>
    <property type="match status" value="1"/>
</dbReference>
<feature type="compositionally biased region" description="Polar residues" evidence="1">
    <location>
        <begin position="385"/>
        <end position="405"/>
    </location>
</feature>
<feature type="compositionally biased region" description="Basic and acidic residues" evidence="1">
    <location>
        <begin position="213"/>
        <end position="224"/>
    </location>
</feature>
<feature type="compositionally biased region" description="Polar residues" evidence="1">
    <location>
        <begin position="815"/>
        <end position="831"/>
    </location>
</feature>
<dbReference type="GO" id="GO:0005813">
    <property type="term" value="C:centrosome"/>
    <property type="evidence" value="ECO:0007669"/>
    <property type="project" value="TreeGrafter"/>
</dbReference>
<gene>
    <name evidence="2" type="ORF">WMY93_016726</name>
</gene>
<feature type="compositionally biased region" description="Basic and acidic residues" evidence="1">
    <location>
        <begin position="734"/>
        <end position="749"/>
    </location>
</feature>
<feature type="region of interest" description="Disordered" evidence="1">
    <location>
        <begin position="1391"/>
        <end position="1470"/>
    </location>
</feature>
<feature type="region of interest" description="Disordered" evidence="1">
    <location>
        <begin position="808"/>
        <end position="849"/>
    </location>
</feature>
<evidence type="ECO:0008006" key="4">
    <source>
        <dbReference type="Google" id="ProtNLM"/>
    </source>
</evidence>
<feature type="compositionally biased region" description="Polar residues" evidence="1">
    <location>
        <begin position="32"/>
        <end position="48"/>
    </location>
</feature>
<feature type="region of interest" description="Disordered" evidence="1">
    <location>
        <begin position="495"/>
        <end position="543"/>
    </location>
</feature>
<feature type="region of interest" description="Disordered" evidence="1">
    <location>
        <begin position="714"/>
        <end position="763"/>
    </location>
</feature>
<feature type="compositionally biased region" description="Basic and acidic residues" evidence="1">
    <location>
        <begin position="137"/>
        <end position="149"/>
    </location>
</feature>